<feature type="repeat" description="PPR" evidence="2">
    <location>
        <begin position="178"/>
        <end position="212"/>
    </location>
</feature>
<dbReference type="InterPro" id="IPR002885">
    <property type="entry name" value="PPR_rpt"/>
</dbReference>
<dbReference type="Gene3D" id="1.25.40.10">
    <property type="entry name" value="Tetratricopeptide repeat domain"/>
    <property type="match status" value="5"/>
</dbReference>
<evidence type="ECO:0000313" key="3">
    <source>
        <dbReference type="EMBL" id="KAK3028073.1"/>
    </source>
</evidence>
<gene>
    <name evidence="3" type="ORF">RJ639_039364</name>
</gene>
<feature type="repeat" description="PPR" evidence="2">
    <location>
        <begin position="415"/>
        <end position="449"/>
    </location>
</feature>
<evidence type="ECO:0000256" key="1">
    <source>
        <dbReference type="ARBA" id="ARBA00022737"/>
    </source>
</evidence>
<protein>
    <recommendedName>
        <fullName evidence="5">Pentatricopeptide repeat-containing protein</fullName>
    </recommendedName>
</protein>
<dbReference type="GO" id="GO:0009451">
    <property type="term" value="P:RNA modification"/>
    <property type="evidence" value="ECO:0007669"/>
    <property type="project" value="InterPro"/>
</dbReference>
<dbReference type="EMBL" id="JAVXUP010000429">
    <property type="protein sequence ID" value="KAK3028073.1"/>
    <property type="molecule type" value="Genomic_DNA"/>
</dbReference>
<sequence>MESRNLPTGPYIYGELLQGCVYERDLFTGQQIHSRIIKNGQILTQNEFIETKLVIFYAKCDLFEVAVRLFYRLGEKSLFSWAAIIGMYCRNGFNQEALLGFLELQENGFRADNFVIPNVLKACAALSLIEFGKGVHGYVVKMGFGECVFVASSLVGMYGKCGGLESARQVFDDMPDRNVVAWNSMMVGYVQNGMNEEAIRVFYDMRVEGVEPTRVTLVSFLSASANLCVLEEGIQGHAIAILSGFDLDDILGSSLINFYSNVGLIKDAELVFSRMLEKDVVTWNLLLSSYAQHGQVRNALNLCRAMRLEEFRFDSVTLTSVLSASAAIKHIKLGREAHCYCVRNSLMCDVVVASSVVDMYAKCQRIDDARRVFGSATKKDLVLWNTILAAHADLGLSGETLKLFYQMQLEGVPPSVISWNSVIRGFLRNGQVNEATDIFAEMQSIGIKPNLITHTTLITGLAQNGFGNEAIMLFQQMLEAGIQPNIVSMVGVLSACTETASLSPEKRATIECLTFLRLVKDVEIPVKLLPLSKPGRELDRPGSTNSAANALSRRVEIDQLALTAMNAIVKADIRVTINFEKKIKKALTKDSVAQQLLKLVENGKT</sequence>
<dbReference type="Proteomes" id="UP001188597">
    <property type="component" value="Unassembled WGS sequence"/>
</dbReference>
<keyword evidence="4" id="KW-1185">Reference proteome</keyword>
<keyword evidence="1" id="KW-0677">Repeat</keyword>
<feature type="repeat" description="PPR" evidence="2">
    <location>
        <begin position="77"/>
        <end position="111"/>
    </location>
</feature>
<organism evidence="3 4">
    <name type="scientific">Escallonia herrerae</name>
    <dbReference type="NCBI Taxonomy" id="1293975"/>
    <lineage>
        <taxon>Eukaryota</taxon>
        <taxon>Viridiplantae</taxon>
        <taxon>Streptophyta</taxon>
        <taxon>Embryophyta</taxon>
        <taxon>Tracheophyta</taxon>
        <taxon>Spermatophyta</taxon>
        <taxon>Magnoliopsida</taxon>
        <taxon>eudicotyledons</taxon>
        <taxon>Gunneridae</taxon>
        <taxon>Pentapetalae</taxon>
        <taxon>asterids</taxon>
        <taxon>campanulids</taxon>
        <taxon>Escalloniales</taxon>
        <taxon>Escalloniaceae</taxon>
        <taxon>Escallonia</taxon>
    </lineage>
</organism>
<evidence type="ECO:0008006" key="5">
    <source>
        <dbReference type="Google" id="ProtNLM"/>
    </source>
</evidence>
<dbReference type="FunFam" id="1.25.40.10:FF:000646">
    <property type="entry name" value="Pentatricopeptide repeat-containing protein, chloroplastic"/>
    <property type="match status" value="1"/>
</dbReference>
<feature type="repeat" description="PPR" evidence="2">
    <location>
        <begin position="279"/>
        <end position="313"/>
    </location>
</feature>
<dbReference type="InterPro" id="IPR046960">
    <property type="entry name" value="PPR_At4g14850-like_plant"/>
</dbReference>
<dbReference type="Pfam" id="PF01535">
    <property type="entry name" value="PPR"/>
    <property type="match status" value="2"/>
</dbReference>
<accession>A0AA88WN60</accession>
<evidence type="ECO:0000256" key="2">
    <source>
        <dbReference type="PROSITE-ProRule" id="PRU00708"/>
    </source>
</evidence>
<name>A0AA88WN60_9ASTE</name>
<dbReference type="NCBIfam" id="TIGR00756">
    <property type="entry name" value="PPR"/>
    <property type="match status" value="5"/>
</dbReference>
<dbReference type="AlphaFoldDB" id="A0AA88WN60"/>
<feature type="repeat" description="PPR" evidence="2">
    <location>
        <begin position="450"/>
        <end position="484"/>
    </location>
</feature>
<dbReference type="PANTHER" id="PTHR47926">
    <property type="entry name" value="PENTATRICOPEPTIDE REPEAT-CONTAINING PROTEIN"/>
    <property type="match status" value="1"/>
</dbReference>
<dbReference type="PROSITE" id="PS51375">
    <property type="entry name" value="PPR"/>
    <property type="match status" value="6"/>
</dbReference>
<dbReference type="PANTHER" id="PTHR47926:SF386">
    <property type="entry name" value="PENTATRICOPEPTIDE REPEAT-CONTAINING PROTEIN"/>
    <property type="match status" value="1"/>
</dbReference>
<dbReference type="FunFam" id="1.25.40.10:FF:000344">
    <property type="entry name" value="Pentatricopeptide repeat-containing protein"/>
    <property type="match status" value="1"/>
</dbReference>
<dbReference type="GO" id="GO:0003723">
    <property type="term" value="F:RNA binding"/>
    <property type="evidence" value="ECO:0007669"/>
    <property type="project" value="InterPro"/>
</dbReference>
<reference evidence="3" key="1">
    <citation type="submission" date="2022-12" db="EMBL/GenBank/DDBJ databases">
        <title>Draft genome assemblies for two species of Escallonia (Escalloniales).</title>
        <authorList>
            <person name="Chanderbali A."/>
            <person name="Dervinis C."/>
            <person name="Anghel I."/>
            <person name="Soltis D."/>
            <person name="Soltis P."/>
            <person name="Zapata F."/>
        </authorList>
    </citation>
    <scope>NUCLEOTIDE SEQUENCE</scope>
    <source>
        <strain evidence="3">UCBG64.0493</strain>
        <tissue evidence="3">Leaf</tissue>
    </source>
</reference>
<dbReference type="Pfam" id="PF13041">
    <property type="entry name" value="PPR_2"/>
    <property type="match status" value="3"/>
</dbReference>
<feature type="repeat" description="PPR" evidence="2">
    <location>
        <begin position="380"/>
        <end position="414"/>
    </location>
</feature>
<comment type="caution">
    <text evidence="3">The sequence shown here is derived from an EMBL/GenBank/DDBJ whole genome shotgun (WGS) entry which is preliminary data.</text>
</comment>
<proteinExistence type="predicted"/>
<dbReference type="InterPro" id="IPR011990">
    <property type="entry name" value="TPR-like_helical_dom_sf"/>
</dbReference>
<evidence type="ECO:0000313" key="4">
    <source>
        <dbReference type="Proteomes" id="UP001188597"/>
    </source>
</evidence>